<protein>
    <recommendedName>
        <fullName evidence="1">WCX domain-containing protein</fullName>
    </recommendedName>
</protein>
<feature type="domain" description="WCX" evidence="1">
    <location>
        <begin position="297"/>
        <end position="332"/>
    </location>
</feature>
<sequence length="335" mass="39963">MELFHESKNRYFSLILKILNLCSEGLCEEDIRLIIDEGEYEEKVIGKDFKTFEGLVLNKYDKEDNLNLIRNIEGKFYPLLSQHMKSPVPIRFTTVEKQWIKELLKDSVFKKLIGEDILQKLEQSLKDVKENNISRIIEKTNTVSNLKVIKEDAYYKNFYMILQAIKEEREIVYDNVDKFSRQYKAVRGLPLRIEYSTKDEILRVSMYYIEENRSVMVNLHTMSNIEIKEDSLCKLSKKEIYAAIKDTKYCKEPIVLELIDEKFAMERCFMSFSSYERYTRIIEEGKYEVKLFYYTFEENEVIRRILGLGPHVKVIEPIRIRERIIDLVKKALEID</sequence>
<gene>
    <name evidence="2" type="ORF">bsdtw1_02898</name>
</gene>
<dbReference type="EMBL" id="BLZR01000001">
    <property type="protein sequence ID" value="GFP76792.1"/>
    <property type="molecule type" value="Genomic_DNA"/>
</dbReference>
<dbReference type="Pfam" id="PF25583">
    <property type="entry name" value="WCX"/>
    <property type="match status" value="1"/>
</dbReference>
<organism evidence="2 3">
    <name type="scientific">Clostridium fungisolvens</name>
    <dbReference type="NCBI Taxonomy" id="1604897"/>
    <lineage>
        <taxon>Bacteria</taxon>
        <taxon>Bacillati</taxon>
        <taxon>Bacillota</taxon>
        <taxon>Clostridia</taxon>
        <taxon>Eubacteriales</taxon>
        <taxon>Clostridiaceae</taxon>
        <taxon>Clostridium</taxon>
    </lineage>
</organism>
<dbReference type="RefSeq" id="WP_183278201.1">
    <property type="nucleotide sequence ID" value="NZ_BLZR01000001.1"/>
</dbReference>
<accession>A0A6V8SJS6</accession>
<comment type="caution">
    <text evidence="2">The sequence shown here is derived from an EMBL/GenBank/DDBJ whole genome shotgun (WGS) entry which is preliminary data.</text>
</comment>
<dbReference type="InterPro" id="IPR057727">
    <property type="entry name" value="WCX_dom"/>
</dbReference>
<name>A0A6V8SJS6_9CLOT</name>
<evidence type="ECO:0000259" key="1">
    <source>
        <dbReference type="Pfam" id="PF25583"/>
    </source>
</evidence>
<keyword evidence="3" id="KW-1185">Reference proteome</keyword>
<dbReference type="AlphaFoldDB" id="A0A6V8SJS6"/>
<evidence type="ECO:0000313" key="3">
    <source>
        <dbReference type="Proteomes" id="UP000580568"/>
    </source>
</evidence>
<reference evidence="2 3" key="1">
    <citation type="submission" date="2020-07" db="EMBL/GenBank/DDBJ databases">
        <title>A new beta-1,3-glucan-decomposing anaerobic bacterium isolated from anoxic soil subjected to biological soil disinfestation.</title>
        <authorList>
            <person name="Ueki A."/>
            <person name="Tonouchi A."/>
        </authorList>
    </citation>
    <scope>NUCLEOTIDE SEQUENCE [LARGE SCALE GENOMIC DNA]</scope>
    <source>
        <strain evidence="2 3">TW1</strain>
    </source>
</reference>
<dbReference type="Proteomes" id="UP000580568">
    <property type="component" value="Unassembled WGS sequence"/>
</dbReference>
<evidence type="ECO:0000313" key="2">
    <source>
        <dbReference type="EMBL" id="GFP76792.1"/>
    </source>
</evidence>
<proteinExistence type="predicted"/>